<feature type="compositionally biased region" description="Basic and acidic residues" evidence="7">
    <location>
        <begin position="1"/>
        <end position="11"/>
    </location>
</feature>
<dbReference type="InterPro" id="IPR033558">
    <property type="entry name" value="IFT25"/>
</dbReference>
<evidence type="ECO:0000259" key="9">
    <source>
        <dbReference type="PROSITE" id="PS50016"/>
    </source>
</evidence>
<dbReference type="PROSITE" id="PS01359">
    <property type="entry name" value="ZF_PHD_1"/>
    <property type="match status" value="1"/>
</dbReference>
<dbReference type="Proteomes" id="UP000294530">
    <property type="component" value="Unassembled WGS sequence"/>
</dbReference>
<feature type="region of interest" description="Disordered" evidence="7">
    <location>
        <begin position="1"/>
        <end position="21"/>
    </location>
</feature>
<dbReference type="GeneID" id="94348064"/>
<accession>A0A976IJI8</accession>
<dbReference type="InterPro" id="IPR001487">
    <property type="entry name" value="Bromodomain"/>
</dbReference>
<evidence type="ECO:0000256" key="3">
    <source>
        <dbReference type="ARBA" id="ARBA00022833"/>
    </source>
</evidence>
<feature type="compositionally biased region" description="Basic and acidic residues" evidence="7">
    <location>
        <begin position="783"/>
        <end position="798"/>
    </location>
</feature>
<dbReference type="SUPFAM" id="SSF47370">
    <property type="entry name" value="Bromodomain"/>
    <property type="match status" value="1"/>
</dbReference>
<evidence type="ECO:0000256" key="7">
    <source>
        <dbReference type="SAM" id="MobiDB-lite"/>
    </source>
</evidence>
<feature type="domain" description="Bromo" evidence="8">
    <location>
        <begin position="891"/>
        <end position="969"/>
    </location>
</feature>
<dbReference type="InterPro" id="IPR013083">
    <property type="entry name" value="Znf_RING/FYVE/PHD"/>
</dbReference>
<feature type="compositionally biased region" description="Basic residues" evidence="7">
    <location>
        <begin position="769"/>
        <end position="782"/>
    </location>
</feature>
<feature type="compositionally biased region" description="Polar residues" evidence="7">
    <location>
        <begin position="412"/>
        <end position="430"/>
    </location>
</feature>
<keyword evidence="1" id="KW-0479">Metal-binding</keyword>
<reference evidence="10 11" key="1">
    <citation type="journal article" date="2021" name="Genome Biol.">
        <title>AFLAP: assembly-free linkage analysis pipeline using k-mers from genome sequencing data.</title>
        <authorList>
            <person name="Fletcher K."/>
            <person name="Zhang L."/>
            <person name="Gil J."/>
            <person name="Han R."/>
            <person name="Cavanaugh K."/>
            <person name="Michelmore R."/>
        </authorList>
    </citation>
    <scope>NUCLEOTIDE SEQUENCE [LARGE SCALE GENOMIC DNA]</scope>
    <source>
        <strain evidence="10 11">SF5</strain>
    </source>
</reference>
<proteinExistence type="predicted"/>
<evidence type="ECO:0000313" key="11">
    <source>
        <dbReference type="Proteomes" id="UP000294530"/>
    </source>
</evidence>
<dbReference type="SMART" id="SM00297">
    <property type="entry name" value="BROMO"/>
    <property type="match status" value="1"/>
</dbReference>
<feature type="compositionally biased region" description="Basic and acidic residues" evidence="7">
    <location>
        <begin position="683"/>
        <end position="702"/>
    </location>
</feature>
<dbReference type="InterPro" id="IPR019787">
    <property type="entry name" value="Znf_PHD-finger"/>
</dbReference>
<evidence type="ECO:0008006" key="12">
    <source>
        <dbReference type="Google" id="ProtNLM"/>
    </source>
</evidence>
<feature type="region of interest" description="Disordered" evidence="7">
    <location>
        <begin position="683"/>
        <end position="809"/>
    </location>
</feature>
<comment type="caution">
    <text evidence="10">The sequence shown here is derived from an EMBL/GenBank/DDBJ whole genome shotgun (WGS) entry which is preliminary data.</text>
</comment>
<dbReference type="PANTHER" id="PTHR33906">
    <property type="entry name" value="INTRAFLAGELLAR TRANSPORT PROTEIN 25 HOMOLOG"/>
    <property type="match status" value="1"/>
</dbReference>
<organism evidence="10 11">
    <name type="scientific">Bremia lactucae</name>
    <name type="common">Lettuce downy mildew</name>
    <dbReference type="NCBI Taxonomy" id="4779"/>
    <lineage>
        <taxon>Eukaryota</taxon>
        <taxon>Sar</taxon>
        <taxon>Stramenopiles</taxon>
        <taxon>Oomycota</taxon>
        <taxon>Peronosporomycetes</taxon>
        <taxon>Peronosporales</taxon>
        <taxon>Peronosporaceae</taxon>
        <taxon>Bremia</taxon>
    </lineage>
</organism>
<feature type="compositionally biased region" description="Basic and acidic residues" evidence="7">
    <location>
        <begin position="711"/>
        <end position="726"/>
    </location>
</feature>
<dbReference type="RefSeq" id="XP_067822473.1">
    <property type="nucleotide sequence ID" value="XM_067962393.1"/>
</dbReference>
<evidence type="ECO:0000313" key="10">
    <source>
        <dbReference type="EMBL" id="TDH72974.1"/>
    </source>
</evidence>
<keyword evidence="11" id="KW-1185">Reference proteome</keyword>
<dbReference type="EMBL" id="SHOA02000036">
    <property type="protein sequence ID" value="TDH72974.1"/>
    <property type="molecule type" value="Genomic_DNA"/>
</dbReference>
<evidence type="ECO:0000256" key="6">
    <source>
        <dbReference type="PROSITE-ProRule" id="PRU00146"/>
    </source>
</evidence>
<protein>
    <recommendedName>
        <fullName evidence="12">Histone acetyltransferase</fullName>
    </recommendedName>
</protein>
<dbReference type="CDD" id="cd04369">
    <property type="entry name" value="Bromodomain"/>
    <property type="match status" value="1"/>
</dbReference>
<feature type="region of interest" description="Disordered" evidence="7">
    <location>
        <begin position="476"/>
        <end position="501"/>
    </location>
</feature>
<dbReference type="PROSITE" id="PS50016">
    <property type="entry name" value="ZF_PHD_2"/>
    <property type="match status" value="1"/>
</dbReference>
<dbReference type="SUPFAM" id="SSF57903">
    <property type="entry name" value="FYVE/PHD zinc finger"/>
    <property type="match status" value="1"/>
</dbReference>
<keyword evidence="4 5" id="KW-0103">Bromodomain</keyword>
<dbReference type="PANTHER" id="PTHR33906:SF1">
    <property type="entry name" value="INTRAFLAGELLAR TRANSPORT PROTEIN 25 HOMOLOG"/>
    <property type="match status" value="1"/>
</dbReference>
<name>A0A976IJI8_BRELC</name>
<dbReference type="Gene3D" id="1.20.920.10">
    <property type="entry name" value="Bromodomain-like"/>
    <property type="match status" value="1"/>
</dbReference>
<dbReference type="GO" id="GO:0008270">
    <property type="term" value="F:zinc ion binding"/>
    <property type="evidence" value="ECO:0007669"/>
    <property type="project" value="UniProtKB-KW"/>
</dbReference>
<dbReference type="Pfam" id="PF00439">
    <property type="entry name" value="Bromodomain"/>
    <property type="match status" value="1"/>
</dbReference>
<dbReference type="PRINTS" id="PR00503">
    <property type="entry name" value="BROMODOMAIN"/>
</dbReference>
<keyword evidence="3" id="KW-0862">Zinc</keyword>
<dbReference type="CDD" id="cd15532">
    <property type="entry name" value="PHD2_CHD_II"/>
    <property type="match status" value="1"/>
</dbReference>
<dbReference type="AlphaFoldDB" id="A0A976IJI8"/>
<feature type="region of interest" description="Disordered" evidence="7">
    <location>
        <begin position="411"/>
        <end position="430"/>
    </location>
</feature>
<dbReference type="KEGG" id="blac:94348064"/>
<dbReference type="InterPro" id="IPR036427">
    <property type="entry name" value="Bromodomain-like_sf"/>
</dbReference>
<dbReference type="InterPro" id="IPR001965">
    <property type="entry name" value="Znf_PHD"/>
</dbReference>
<keyword evidence="2 6" id="KW-0863">Zinc-finger</keyword>
<dbReference type="GO" id="GO:0042073">
    <property type="term" value="P:intraciliary transport"/>
    <property type="evidence" value="ECO:0007669"/>
    <property type="project" value="InterPro"/>
</dbReference>
<dbReference type="SMART" id="SM00249">
    <property type="entry name" value="PHD"/>
    <property type="match status" value="1"/>
</dbReference>
<dbReference type="GO" id="GO:0005929">
    <property type="term" value="C:cilium"/>
    <property type="evidence" value="ECO:0007669"/>
    <property type="project" value="TreeGrafter"/>
</dbReference>
<dbReference type="OrthoDB" id="115879at2759"/>
<feature type="domain" description="PHD-type" evidence="9">
    <location>
        <begin position="816"/>
        <end position="863"/>
    </location>
</feature>
<evidence type="ECO:0000256" key="4">
    <source>
        <dbReference type="ARBA" id="ARBA00023117"/>
    </source>
</evidence>
<evidence type="ECO:0000256" key="2">
    <source>
        <dbReference type="ARBA" id="ARBA00022771"/>
    </source>
</evidence>
<gene>
    <name evidence="10" type="ORF">CCR75_004307</name>
</gene>
<sequence length="990" mass="109852">MYHGAARDRGEKKRQRLTPPPNELWMEAVMNKIKKTDGCSLDPAAAVDEVAASSAAAWQERAMCGYSQMSMPLGPKYYASTSSYNVRPAECSLSFTEGPSDSSNAYQNRKSFANFSDKMIDGVHRSQDRHINEFTGYQATVMPGSRGSQKDAVAMSSGLQRMKRKGLILYQGDAADEAAAYQKRLIHEKFPIEGRIVDSSSERQLYQGDRSETSTLSEMGTTYKRDRKLPSRLEDMLREQVNLDESILLDAIAVAMEDLTPEKEANLVARGRCHLCGLSKTRLLPVVNFCPHADENHSLCREHLRSVYRVRMEALFVGRNGSAPNRRLFRCLMCTRGCPCSGCTAEKAQDVQNYRRYLFDTLRCNGHGLFNSAMSDQATDAAFGATSTSAMETSIVSTSESRLTYGIAPTINGRQYGQHSPTSSPGDRRLTYQNGTFSLSAELENMQDGRRHVPIQQFGYEKNLANNFKRHEAFSATMQAQPKSPRQRPPLPKRAAKDTSSSMLVVMADSAHVSGSSRLVPPQVQQSCANSPSAATVLNCAESEKSLVQLLNSLNQGGNSVNSTERNVFNETSKDSSYRLDNSHFIANEIAVTSESSGITLSSNNAKTDTIYSGHGIAGRLRRYQDHSSPNLKHLGDGFHHDVFNVNTQSVDEALASTRTTSNNDVKDSLSSCNIKFTARDDGNVEQRDKSAIKRKETELKARSMPSLKLKGHEKGSSHTVGKKETQSLPKSLSPPSHREPRRQRKHLLPGEIAPPAKRRTPKSGPAIKRGRGRPPSRAKHGHKDDRKSKQKPRVEQDEKQDDYESGSESELDANLDFCEVCQGAGNLVCCDKCPRSYHLQCLHMTESDLPEGDWQCNECKKPSRFDAYSAAVASERNLLDKCLKVVACLKSHPFSKPFLSPVENVPLYTRVVKQPMDLSKIETKLKLGAYVSDSNRVASELDITHFANDVRLMWSNCKLFNDDGSGITRAADILSAGFERLFRESIQPH</sequence>
<dbReference type="PROSITE" id="PS50014">
    <property type="entry name" value="BROMODOMAIN_2"/>
    <property type="match status" value="1"/>
</dbReference>
<evidence type="ECO:0000256" key="1">
    <source>
        <dbReference type="ARBA" id="ARBA00022723"/>
    </source>
</evidence>
<evidence type="ECO:0000259" key="8">
    <source>
        <dbReference type="PROSITE" id="PS50014"/>
    </source>
</evidence>
<dbReference type="InterPro" id="IPR019786">
    <property type="entry name" value="Zinc_finger_PHD-type_CS"/>
</dbReference>
<dbReference type="GO" id="GO:0030992">
    <property type="term" value="C:intraciliary transport particle B"/>
    <property type="evidence" value="ECO:0007669"/>
    <property type="project" value="InterPro"/>
</dbReference>
<feature type="compositionally biased region" description="Acidic residues" evidence="7">
    <location>
        <begin position="799"/>
        <end position="809"/>
    </location>
</feature>
<dbReference type="Gene3D" id="3.30.40.10">
    <property type="entry name" value="Zinc/RING finger domain, C3HC4 (zinc finger)"/>
    <property type="match status" value="1"/>
</dbReference>
<dbReference type="InterPro" id="IPR011011">
    <property type="entry name" value="Znf_FYVE_PHD"/>
</dbReference>
<evidence type="ECO:0000256" key="5">
    <source>
        <dbReference type="PROSITE-ProRule" id="PRU00035"/>
    </source>
</evidence>
<dbReference type="Pfam" id="PF00628">
    <property type="entry name" value="PHD"/>
    <property type="match status" value="1"/>
</dbReference>